<dbReference type="SUPFAM" id="SSF53448">
    <property type="entry name" value="Nucleotide-diphospho-sugar transferases"/>
    <property type="match status" value="1"/>
</dbReference>
<evidence type="ECO:0000256" key="7">
    <source>
        <dbReference type="HAMAP-Rule" id="MF_00108"/>
    </source>
</evidence>
<evidence type="ECO:0000256" key="5">
    <source>
        <dbReference type="ARBA" id="ARBA00022695"/>
    </source>
</evidence>
<sequence>MHLTSTLIIESGMHSGIESPSALLKCHALLPTAGTGSRLGGDLPKQFQQLAGKPMLSYAMDAFIQTPEIASIWVGVSPSFIDHPIFSVLPSGHKPIHFLPSGGPTRQETVRNTLAAMLKAGISENDWVLVHDAARPGISSALIQKLITVVRVAGEGGLLAMPVADTLKMADMGATVASNLARAQKTISREHLWQAQTPQMFPLKSLHDAIEAGIRLEADITDEASAMELAGIKPLLIEGMTSNFKVTHPADWVLMQTILESSAR</sequence>
<evidence type="ECO:0000256" key="2">
    <source>
        <dbReference type="ARBA" id="ARBA00004787"/>
    </source>
</evidence>
<organism evidence="8 9">
    <name type="scientific">Polynucleobacter antarcticus</name>
    <dbReference type="NCBI Taxonomy" id="1743162"/>
    <lineage>
        <taxon>Bacteria</taxon>
        <taxon>Pseudomonadati</taxon>
        <taxon>Pseudomonadota</taxon>
        <taxon>Betaproteobacteria</taxon>
        <taxon>Burkholderiales</taxon>
        <taxon>Burkholderiaceae</taxon>
        <taxon>Polynucleobacter</taxon>
    </lineage>
</organism>
<comment type="catalytic activity">
    <reaction evidence="1 7">
        <text>2-C-methyl-D-erythritol 4-phosphate + CTP + H(+) = 4-CDP-2-C-methyl-D-erythritol + diphosphate</text>
        <dbReference type="Rhea" id="RHEA:13429"/>
        <dbReference type="ChEBI" id="CHEBI:15378"/>
        <dbReference type="ChEBI" id="CHEBI:33019"/>
        <dbReference type="ChEBI" id="CHEBI:37563"/>
        <dbReference type="ChEBI" id="CHEBI:57823"/>
        <dbReference type="ChEBI" id="CHEBI:58262"/>
        <dbReference type="EC" id="2.7.7.60"/>
    </reaction>
</comment>
<feature type="site" description="Positions MEP for the nucleophilic attack" evidence="7">
    <location>
        <position position="189"/>
    </location>
</feature>
<dbReference type="EC" id="2.7.7.60" evidence="7"/>
<dbReference type="PANTHER" id="PTHR32125:SF4">
    <property type="entry name" value="2-C-METHYL-D-ERYTHRITOL 4-PHOSPHATE CYTIDYLYLTRANSFERASE, CHLOROPLASTIC"/>
    <property type="match status" value="1"/>
</dbReference>
<keyword evidence="5 7" id="KW-0548">Nucleotidyltransferase</keyword>
<reference evidence="8 9" key="1">
    <citation type="submission" date="2018-04" db="EMBL/GenBank/DDBJ databases">
        <title>Polynucleobacter sp. LimPoW16 genome.</title>
        <authorList>
            <person name="Hahn M.W."/>
        </authorList>
    </citation>
    <scope>NUCLEOTIDE SEQUENCE [LARGE SCALE GENOMIC DNA]</scope>
    <source>
        <strain evidence="8 9">LimPoW16</strain>
    </source>
</reference>
<dbReference type="Proteomes" id="UP000500806">
    <property type="component" value="Chromosome"/>
</dbReference>
<dbReference type="EMBL" id="CP028941">
    <property type="protein sequence ID" value="QKM62603.1"/>
    <property type="molecule type" value="Genomic_DNA"/>
</dbReference>
<keyword evidence="4 7" id="KW-0808">Transferase</keyword>
<dbReference type="UniPathway" id="UPA00056">
    <property type="reaction ID" value="UER00093"/>
</dbReference>
<comment type="pathway">
    <text evidence="2 7">Isoprenoid biosynthesis; isopentenyl diphosphate biosynthesis via DXP pathway; isopentenyl diphosphate from 1-deoxy-D-xylulose 5-phosphate: step 2/6.</text>
</comment>
<evidence type="ECO:0000313" key="8">
    <source>
        <dbReference type="EMBL" id="QKM62603.1"/>
    </source>
</evidence>
<evidence type="ECO:0000313" key="9">
    <source>
        <dbReference type="Proteomes" id="UP000500806"/>
    </source>
</evidence>
<proteinExistence type="inferred from homology"/>
<accession>A0A6M9Q2Q1</accession>
<feature type="site" description="Transition state stabilizer" evidence="7">
    <location>
        <position position="45"/>
    </location>
</feature>
<keyword evidence="6 7" id="KW-0414">Isoprene biosynthesis</keyword>
<dbReference type="GO" id="GO:0019288">
    <property type="term" value="P:isopentenyl diphosphate biosynthetic process, methylerythritol 4-phosphate pathway"/>
    <property type="evidence" value="ECO:0007669"/>
    <property type="project" value="UniProtKB-UniRule"/>
</dbReference>
<comment type="function">
    <text evidence="7">Catalyzes the formation of 4-diphosphocytidyl-2-C-methyl-D-erythritol from CTP and 2-C-methyl-D-erythritol 4-phosphate (MEP).</text>
</comment>
<dbReference type="InterPro" id="IPR018294">
    <property type="entry name" value="ISPD_synthase_CS"/>
</dbReference>
<keyword evidence="9" id="KW-1185">Reference proteome</keyword>
<dbReference type="FunFam" id="3.90.550.10:FF:000003">
    <property type="entry name" value="2-C-methyl-D-erythritol 4-phosphate cytidylyltransferase"/>
    <property type="match status" value="1"/>
</dbReference>
<dbReference type="InterPro" id="IPR029044">
    <property type="entry name" value="Nucleotide-diphossugar_trans"/>
</dbReference>
<comment type="similarity">
    <text evidence="3 7">Belongs to the IspD/TarI cytidylyltransferase family. IspD subfamily.</text>
</comment>
<dbReference type="InterPro" id="IPR001228">
    <property type="entry name" value="IspD"/>
</dbReference>
<feature type="site" description="Positions MEP for the nucleophilic attack" evidence="7">
    <location>
        <position position="245"/>
    </location>
</feature>
<evidence type="ECO:0000256" key="1">
    <source>
        <dbReference type="ARBA" id="ARBA00001282"/>
    </source>
</evidence>
<dbReference type="InterPro" id="IPR034683">
    <property type="entry name" value="IspD/TarI"/>
</dbReference>
<dbReference type="GO" id="GO:0050518">
    <property type="term" value="F:2-C-methyl-D-erythritol 4-phosphate cytidylyltransferase activity"/>
    <property type="evidence" value="ECO:0007669"/>
    <property type="project" value="UniProtKB-UniRule"/>
</dbReference>
<dbReference type="InterPro" id="IPR050088">
    <property type="entry name" value="IspD/TarI_cytidylyltransf_bact"/>
</dbReference>
<feature type="site" description="Transition state stabilizer" evidence="7">
    <location>
        <position position="38"/>
    </location>
</feature>
<dbReference type="HAMAP" id="MF_00108">
    <property type="entry name" value="IspD"/>
    <property type="match status" value="1"/>
</dbReference>
<dbReference type="PROSITE" id="PS01295">
    <property type="entry name" value="ISPD"/>
    <property type="match status" value="1"/>
</dbReference>
<dbReference type="Pfam" id="PF01128">
    <property type="entry name" value="IspD"/>
    <property type="match status" value="1"/>
</dbReference>
<evidence type="ECO:0000256" key="3">
    <source>
        <dbReference type="ARBA" id="ARBA00009789"/>
    </source>
</evidence>
<evidence type="ECO:0000256" key="4">
    <source>
        <dbReference type="ARBA" id="ARBA00022679"/>
    </source>
</evidence>
<dbReference type="NCBIfam" id="TIGR00453">
    <property type="entry name" value="ispD"/>
    <property type="match status" value="1"/>
</dbReference>
<name>A0A6M9Q2Q1_9BURK</name>
<gene>
    <name evidence="7" type="primary">ispD</name>
    <name evidence="8" type="ORF">DCO16_05710</name>
</gene>
<dbReference type="Gene3D" id="3.90.550.10">
    <property type="entry name" value="Spore Coat Polysaccharide Biosynthesis Protein SpsA, Chain A"/>
    <property type="match status" value="1"/>
</dbReference>
<dbReference type="KEGG" id="pani:DCO16_05710"/>
<evidence type="ECO:0000256" key="6">
    <source>
        <dbReference type="ARBA" id="ARBA00023229"/>
    </source>
</evidence>
<dbReference type="CDD" id="cd02516">
    <property type="entry name" value="CDP-ME_synthetase"/>
    <property type="match status" value="1"/>
</dbReference>
<protein>
    <recommendedName>
        <fullName evidence="7">2-C-methyl-D-erythritol 4-phosphate cytidylyltransferase</fullName>
        <ecNumber evidence="7">2.7.7.60</ecNumber>
    </recommendedName>
    <alternativeName>
        <fullName evidence="7">4-diphosphocytidyl-2C-methyl-D-erythritol synthase</fullName>
    </alternativeName>
    <alternativeName>
        <fullName evidence="7">MEP cytidylyltransferase</fullName>
        <shortName evidence="7">MCT</shortName>
    </alternativeName>
</protein>
<dbReference type="PANTHER" id="PTHR32125">
    <property type="entry name" value="2-C-METHYL-D-ERYTHRITOL 4-PHOSPHATE CYTIDYLYLTRANSFERASE, CHLOROPLASTIC"/>
    <property type="match status" value="1"/>
</dbReference>
<dbReference type="AlphaFoldDB" id="A0A6M9Q2Q1"/>